<dbReference type="Pfam" id="PF13921">
    <property type="entry name" value="Myb_DNA-bind_6"/>
    <property type="match status" value="1"/>
</dbReference>
<keyword evidence="9" id="KW-1185">Reference proteome</keyword>
<dbReference type="GO" id="GO:0001006">
    <property type="term" value="F:RNA polymerase III type 3 promoter sequence-specific DNA binding"/>
    <property type="evidence" value="ECO:0007669"/>
    <property type="project" value="TreeGrafter"/>
</dbReference>
<feature type="domain" description="HTH myb-type" evidence="7">
    <location>
        <begin position="14"/>
        <end position="56"/>
    </location>
</feature>
<dbReference type="InterPro" id="IPR051575">
    <property type="entry name" value="Myb-like_DNA-bd"/>
</dbReference>
<evidence type="ECO:0000259" key="7">
    <source>
        <dbReference type="PROSITE" id="PS51294"/>
    </source>
</evidence>
<proteinExistence type="predicted"/>
<protein>
    <recommendedName>
        <fullName evidence="10">C2H2-type domain-containing protein</fullName>
    </recommendedName>
</protein>
<dbReference type="PANTHER" id="PTHR46621">
    <property type="entry name" value="SNRNA-ACTIVATING PROTEIN COMPLEX SUBUNIT 4"/>
    <property type="match status" value="1"/>
</dbReference>
<dbReference type="EMBL" id="KV417486">
    <property type="protein sequence ID" value="KZP32191.1"/>
    <property type="molecule type" value="Genomic_DNA"/>
</dbReference>
<reference evidence="8 9" key="1">
    <citation type="journal article" date="2016" name="Mol. Biol. Evol.">
        <title>Comparative Genomics of Early-Diverging Mushroom-Forming Fungi Provides Insights into the Origins of Lignocellulose Decay Capabilities.</title>
        <authorList>
            <person name="Nagy L.G."/>
            <person name="Riley R."/>
            <person name="Tritt A."/>
            <person name="Adam C."/>
            <person name="Daum C."/>
            <person name="Floudas D."/>
            <person name="Sun H."/>
            <person name="Yadav J.S."/>
            <person name="Pangilinan J."/>
            <person name="Larsson K.H."/>
            <person name="Matsuura K."/>
            <person name="Barry K."/>
            <person name="Labutti K."/>
            <person name="Kuo R."/>
            <person name="Ohm R.A."/>
            <person name="Bhattacharya S.S."/>
            <person name="Shirouzu T."/>
            <person name="Yoshinaga Y."/>
            <person name="Martin F.M."/>
            <person name="Grigoriev I.V."/>
            <person name="Hibbett D.S."/>
        </authorList>
    </citation>
    <scope>NUCLEOTIDE SEQUENCE [LARGE SCALE GENOMIC DNA]</scope>
    <source>
        <strain evidence="8 9">CBS 109695</strain>
    </source>
</reference>
<feature type="domain" description="Myb-like" evidence="6">
    <location>
        <begin position="8"/>
        <end position="60"/>
    </location>
</feature>
<dbReference type="Pfam" id="PF00249">
    <property type="entry name" value="Myb_DNA-binding"/>
    <property type="match status" value="1"/>
</dbReference>
<keyword evidence="3" id="KW-0804">Transcription</keyword>
<evidence type="ECO:0000313" key="8">
    <source>
        <dbReference type="EMBL" id="KZP32191.1"/>
    </source>
</evidence>
<organism evidence="8 9">
    <name type="scientific">Athelia psychrophila</name>
    <dbReference type="NCBI Taxonomy" id="1759441"/>
    <lineage>
        <taxon>Eukaryota</taxon>
        <taxon>Fungi</taxon>
        <taxon>Dikarya</taxon>
        <taxon>Basidiomycota</taxon>
        <taxon>Agaricomycotina</taxon>
        <taxon>Agaricomycetes</taxon>
        <taxon>Agaricomycetidae</taxon>
        <taxon>Atheliales</taxon>
        <taxon>Atheliaceae</taxon>
        <taxon>Athelia</taxon>
    </lineage>
</organism>
<dbReference type="AlphaFoldDB" id="A0A166UZH8"/>
<dbReference type="InterPro" id="IPR001005">
    <property type="entry name" value="SANT/Myb"/>
</dbReference>
<sequence>MTAMATTSGRLASRPWAAFEDSELRQAVAVHGENDNWKTIALTVPGRTNKACRKRWLHSLSPYVKKSAWTPTEDARLLALHSAHGPRWSLIARAIPGRTDDACAKRYREALDPVLRKDEWTEEEDVRLLASVGSGGGGGGVKWGMVGAELRRSGLGCRNRWRLLERKRLSALSSQLAVYHDTEPTGLYREDSPPPQPVPGIDWPALSMLDVTRYWPSSGEDNVAYASSSGSRTQGLGEGPSAQAFAYSGNGIYDLDLYAPHYQHASYSALSAVRESQSQSHILSSSGVRANDSQYPYHATSPRSRVLDVRDHGVHLPIMNLDVDDGLYEDTTPEDMDVHDRDVPGMAERATVEHDDRRHHYAVATPSTVEHSITTHDDLPPPRTDISEPLDIDPAQPVSLSGTPTTPPRKSSARKRRPAESLRLSGDLLLTSSPDILPYACGHRLCWPPDATESTNCYSTSRALNDHSKQQHAGDLLGGGAPFRCGLDGCGKAWRSVNGLQYHLQVSKAHFQKAVESMALIPGAGVMVKGSKKVHPCPHPRCPNRYKQLSGLRYHLSHGHPDPQDLPAQLDVVPPALVRRIAEKALANQDSD</sequence>
<dbReference type="InterPro" id="IPR013087">
    <property type="entry name" value="Znf_C2H2_type"/>
</dbReference>
<feature type="domain" description="Myb-like" evidence="6">
    <location>
        <begin position="61"/>
        <end position="111"/>
    </location>
</feature>
<gene>
    <name evidence="8" type="ORF">FIBSPDRAFT_1036841</name>
</gene>
<dbReference type="GO" id="GO:0000978">
    <property type="term" value="F:RNA polymerase II cis-regulatory region sequence-specific DNA binding"/>
    <property type="evidence" value="ECO:0007669"/>
    <property type="project" value="TreeGrafter"/>
</dbReference>
<dbReference type="SMART" id="SM00717">
    <property type="entry name" value="SANT"/>
    <property type="match status" value="3"/>
</dbReference>
<dbReference type="InterPro" id="IPR009057">
    <property type="entry name" value="Homeodomain-like_sf"/>
</dbReference>
<evidence type="ECO:0008006" key="10">
    <source>
        <dbReference type="Google" id="ProtNLM"/>
    </source>
</evidence>
<dbReference type="PANTHER" id="PTHR46621:SF1">
    <property type="entry name" value="SNRNA-ACTIVATING PROTEIN COMPLEX SUBUNIT 4"/>
    <property type="match status" value="1"/>
</dbReference>
<dbReference type="PROSITE" id="PS51294">
    <property type="entry name" value="HTH_MYB"/>
    <property type="match status" value="3"/>
</dbReference>
<accession>A0A166UZH8</accession>
<dbReference type="Gene3D" id="1.10.10.60">
    <property type="entry name" value="Homeodomain-like"/>
    <property type="match status" value="3"/>
</dbReference>
<dbReference type="CDD" id="cd00167">
    <property type="entry name" value="SANT"/>
    <property type="match status" value="2"/>
</dbReference>
<evidence type="ECO:0000256" key="1">
    <source>
        <dbReference type="ARBA" id="ARBA00023015"/>
    </source>
</evidence>
<keyword evidence="2" id="KW-0238">DNA-binding</keyword>
<feature type="domain" description="Myb-like" evidence="6">
    <location>
        <begin position="112"/>
        <end position="165"/>
    </location>
</feature>
<dbReference type="InterPro" id="IPR017930">
    <property type="entry name" value="Myb_dom"/>
</dbReference>
<name>A0A166UZH8_9AGAM</name>
<evidence type="ECO:0000313" key="9">
    <source>
        <dbReference type="Proteomes" id="UP000076532"/>
    </source>
</evidence>
<evidence type="ECO:0000256" key="2">
    <source>
        <dbReference type="ARBA" id="ARBA00023125"/>
    </source>
</evidence>
<evidence type="ECO:0000256" key="4">
    <source>
        <dbReference type="ARBA" id="ARBA00023242"/>
    </source>
</evidence>
<evidence type="ECO:0000256" key="5">
    <source>
        <dbReference type="SAM" id="MobiDB-lite"/>
    </source>
</evidence>
<evidence type="ECO:0000259" key="6">
    <source>
        <dbReference type="PROSITE" id="PS50090"/>
    </source>
</evidence>
<dbReference type="OrthoDB" id="2143914at2759"/>
<keyword evidence="4" id="KW-0539">Nucleus</keyword>
<dbReference type="PROSITE" id="PS00028">
    <property type="entry name" value="ZINC_FINGER_C2H2_1"/>
    <property type="match status" value="1"/>
</dbReference>
<feature type="domain" description="HTH myb-type" evidence="7">
    <location>
        <begin position="116"/>
        <end position="169"/>
    </location>
</feature>
<feature type="domain" description="HTH myb-type" evidence="7">
    <location>
        <begin position="61"/>
        <end position="115"/>
    </location>
</feature>
<dbReference type="GO" id="GO:0042796">
    <property type="term" value="P:snRNA transcription by RNA polymerase III"/>
    <property type="evidence" value="ECO:0007669"/>
    <property type="project" value="TreeGrafter"/>
</dbReference>
<feature type="region of interest" description="Disordered" evidence="5">
    <location>
        <begin position="354"/>
        <end position="421"/>
    </location>
</feature>
<evidence type="ECO:0000256" key="3">
    <source>
        <dbReference type="ARBA" id="ARBA00023163"/>
    </source>
</evidence>
<dbReference type="SUPFAM" id="SSF46689">
    <property type="entry name" value="Homeodomain-like"/>
    <property type="match status" value="2"/>
</dbReference>
<dbReference type="Proteomes" id="UP000076532">
    <property type="component" value="Unassembled WGS sequence"/>
</dbReference>
<dbReference type="STRING" id="436010.A0A166UZH8"/>
<keyword evidence="1" id="KW-0805">Transcription regulation</keyword>
<dbReference type="PROSITE" id="PS50090">
    <property type="entry name" value="MYB_LIKE"/>
    <property type="match status" value="3"/>
</dbReference>
<dbReference type="GO" id="GO:0042795">
    <property type="term" value="P:snRNA transcription by RNA polymerase II"/>
    <property type="evidence" value="ECO:0007669"/>
    <property type="project" value="TreeGrafter"/>
</dbReference>
<dbReference type="GO" id="GO:0019185">
    <property type="term" value="C:snRNA-activating protein complex"/>
    <property type="evidence" value="ECO:0007669"/>
    <property type="project" value="TreeGrafter"/>
</dbReference>